<proteinExistence type="predicted"/>
<name>A0AA40V9C0_9HYPH</name>
<organism evidence="1 2">
    <name type="scientific">Methylorubrum thiocyanatum</name>
    <dbReference type="NCBI Taxonomy" id="47958"/>
    <lineage>
        <taxon>Bacteria</taxon>
        <taxon>Pseudomonadati</taxon>
        <taxon>Pseudomonadota</taxon>
        <taxon>Alphaproteobacteria</taxon>
        <taxon>Hyphomicrobiales</taxon>
        <taxon>Methylobacteriaceae</taxon>
        <taxon>Methylorubrum</taxon>
    </lineage>
</organism>
<evidence type="ECO:0000313" key="1">
    <source>
        <dbReference type="EMBL" id="MBA8910980.1"/>
    </source>
</evidence>
<comment type="caution">
    <text evidence="1">The sequence shown here is derived from an EMBL/GenBank/DDBJ whole genome shotgun (WGS) entry which is preliminary data.</text>
</comment>
<dbReference type="AlphaFoldDB" id="A0AA40V9C0"/>
<reference evidence="1 2" key="1">
    <citation type="submission" date="2020-08" db="EMBL/GenBank/DDBJ databases">
        <title>Genomic Encyclopedia of Type Strains, Phase IV (KMG-IV): sequencing the most valuable type-strain genomes for metagenomic binning, comparative biology and taxonomic classification.</title>
        <authorList>
            <person name="Goeker M."/>
        </authorList>
    </citation>
    <scope>NUCLEOTIDE SEQUENCE [LARGE SCALE GENOMIC DNA]</scope>
    <source>
        <strain evidence="1 2">DSM 11490</strain>
    </source>
</reference>
<dbReference type="RefSeq" id="WP_182553636.1">
    <property type="nucleotide sequence ID" value="NZ_BPRF01000035.1"/>
</dbReference>
<sequence length="146" mass="16355">MNKQIDKANLFRNAWSIVRHTAMDLDLTPECARQFFGAALRKAWAQARAEAAAPTAPKTAMLTFHTGKGRRDRAWLARVTGTDARFGFARQFLRGQEFWDNGNKVRFDIELVEGAAFEDNSYGYYVVRDGALGELADKAAFTALFA</sequence>
<dbReference type="Proteomes" id="UP000543554">
    <property type="component" value="Unassembled WGS sequence"/>
</dbReference>
<gene>
    <name evidence="1" type="ORF">HNR51_000042</name>
</gene>
<accession>A0AA40V9C0</accession>
<dbReference type="EMBL" id="JACJIB010000001">
    <property type="protein sequence ID" value="MBA8910980.1"/>
    <property type="molecule type" value="Genomic_DNA"/>
</dbReference>
<protein>
    <submittedName>
        <fullName evidence="1">Uncharacterized protein</fullName>
    </submittedName>
</protein>
<keyword evidence="2" id="KW-1185">Reference proteome</keyword>
<evidence type="ECO:0000313" key="2">
    <source>
        <dbReference type="Proteomes" id="UP000543554"/>
    </source>
</evidence>